<dbReference type="EMBL" id="SDEE01000278">
    <property type="protein sequence ID" value="RXW18259.1"/>
    <property type="molecule type" value="Genomic_DNA"/>
</dbReference>
<proteinExistence type="predicted"/>
<dbReference type="AlphaFoldDB" id="A0A4Q2DF91"/>
<protein>
    <submittedName>
        <fullName evidence="2">Uncharacterized protein</fullName>
    </submittedName>
</protein>
<reference evidence="2 3" key="1">
    <citation type="submission" date="2019-01" db="EMBL/GenBank/DDBJ databases">
        <title>Draft genome sequence of Psathyrella aberdarensis IHI B618.</title>
        <authorList>
            <person name="Buettner E."/>
            <person name="Kellner H."/>
        </authorList>
    </citation>
    <scope>NUCLEOTIDE SEQUENCE [LARGE SCALE GENOMIC DNA]</scope>
    <source>
        <strain evidence="2 3">IHI B618</strain>
    </source>
</reference>
<dbReference type="Proteomes" id="UP000290288">
    <property type="component" value="Unassembled WGS sequence"/>
</dbReference>
<evidence type="ECO:0000313" key="3">
    <source>
        <dbReference type="Proteomes" id="UP000290288"/>
    </source>
</evidence>
<feature type="region of interest" description="Disordered" evidence="1">
    <location>
        <begin position="220"/>
        <end position="319"/>
    </location>
</feature>
<comment type="caution">
    <text evidence="2">The sequence shown here is derived from an EMBL/GenBank/DDBJ whole genome shotgun (WGS) entry which is preliminary data.</text>
</comment>
<sequence>MRIYSSGPEYSNFDRARAASALVALEEGIREYIVYGNGQKFKPVKASSTDTLPRPFVETIDENKGVYEHQWLGRLNIIIQGAKLHTCRASYHFSSSGTKNCYLADTPKKYEEKTQATRDFARTTSENFVKVVGKLLMRLDPGGKILFDYFGSGVPVKAKDVASDIRTFSVPAQHPSKLEAKTAAILEAAKAGLVELLRYPAETEPPEGYVSYWDTLSKHESYDVDSSDRDTDDEDPGKTKAMKKKLKRKRKAEKKKADKQASGVPVAANAAPDEVTSEKQTVTTTQVESEDESGEISDSPPPVQVQEKQPQRPQKKKRK</sequence>
<keyword evidence="3" id="KW-1185">Reference proteome</keyword>
<feature type="compositionally biased region" description="Basic and acidic residues" evidence="1">
    <location>
        <begin position="220"/>
        <end position="229"/>
    </location>
</feature>
<gene>
    <name evidence="2" type="ORF">EST38_g7576</name>
</gene>
<feature type="compositionally biased region" description="Basic residues" evidence="1">
    <location>
        <begin position="240"/>
        <end position="254"/>
    </location>
</feature>
<dbReference type="STRING" id="2316362.A0A4Q2DF91"/>
<accession>A0A4Q2DF91</accession>
<evidence type="ECO:0000313" key="2">
    <source>
        <dbReference type="EMBL" id="RXW18259.1"/>
    </source>
</evidence>
<dbReference type="OrthoDB" id="3254160at2759"/>
<feature type="non-terminal residue" evidence="2">
    <location>
        <position position="319"/>
    </location>
</feature>
<evidence type="ECO:0000256" key="1">
    <source>
        <dbReference type="SAM" id="MobiDB-lite"/>
    </source>
</evidence>
<organism evidence="2 3">
    <name type="scientific">Candolleomyces aberdarensis</name>
    <dbReference type="NCBI Taxonomy" id="2316362"/>
    <lineage>
        <taxon>Eukaryota</taxon>
        <taxon>Fungi</taxon>
        <taxon>Dikarya</taxon>
        <taxon>Basidiomycota</taxon>
        <taxon>Agaricomycotina</taxon>
        <taxon>Agaricomycetes</taxon>
        <taxon>Agaricomycetidae</taxon>
        <taxon>Agaricales</taxon>
        <taxon>Agaricineae</taxon>
        <taxon>Psathyrellaceae</taxon>
        <taxon>Candolleomyces</taxon>
    </lineage>
</organism>
<name>A0A4Q2DF91_9AGAR</name>
<feature type="compositionally biased region" description="Polar residues" evidence="1">
    <location>
        <begin position="278"/>
        <end position="287"/>
    </location>
</feature>